<feature type="compositionally biased region" description="Basic and acidic residues" evidence="1">
    <location>
        <begin position="1"/>
        <end position="11"/>
    </location>
</feature>
<evidence type="ECO:0000256" key="1">
    <source>
        <dbReference type="SAM" id="MobiDB-lite"/>
    </source>
</evidence>
<comment type="caution">
    <text evidence="2">The sequence shown here is derived from an EMBL/GenBank/DDBJ whole genome shotgun (WGS) entry which is preliminary data.</text>
</comment>
<name>A0AAE0HK26_9PEZI</name>
<evidence type="ECO:0000313" key="2">
    <source>
        <dbReference type="EMBL" id="KAK3297051.1"/>
    </source>
</evidence>
<reference evidence="2" key="2">
    <citation type="submission" date="2023-06" db="EMBL/GenBank/DDBJ databases">
        <authorList>
            <consortium name="Lawrence Berkeley National Laboratory"/>
            <person name="Haridas S."/>
            <person name="Hensen N."/>
            <person name="Bonometti L."/>
            <person name="Westerberg I."/>
            <person name="Brannstrom I.O."/>
            <person name="Guillou S."/>
            <person name="Cros-Aarteil S."/>
            <person name="Calhoun S."/>
            <person name="Kuo A."/>
            <person name="Mondo S."/>
            <person name="Pangilinan J."/>
            <person name="Riley R."/>
            <person name="Labutti K."/>
            <person name="Andreopoulos B."/>
            <person name="Lipzen A."/>
            <person name="Chen C."/>
            <person name="Yanf M."/>
            <person name="Daum C."/>
            <person name="Ng V."/>
            <person name="Clum A."/>
            <person name="Steindorff A."/>
            <person name="Ohm R."/>
            <person name="Martin F."/>
            <person name="Silar P."/>
            <person name="Natvig D."/>
            <person name="Lalanne C."/>
            <person name="Gautier V."/>
            <person name="Ament-Velasquez S.L."/>
            <person name="Kruys A."/>
            <person name="Hutchinson M.I."/>
            <person name="Powell A.J."/>
            <person name="Barry K."/>
            <person name="Miller A.N."/>
            <person name="Grigoriev I.V."/>
            <person name="Debuchy R."/>
            <person name="Gladieux P."/>
            <person name="Thoren M.H."/>
            <person name="Johannesson H."/>
        </authorList>
    </citation>
    <scope>NUCLEOTIDE SEQUENCE</scope>
    <source>
        <strain evidence="2">CBS 168.71</strain>
    </source>
</reference>
<dbReference type="AlphaFoldDB" id="A0AAE0HK26"/>
<reference evidence="2" key="1">
    <citation type="journal article" date="2023" name="Mol. Phylogenet. Evol.">
        <title>Genome-scale phylogeny and comparative genomics of the fungal order Sordariales.</title>
        <authorList>
            <person name="Hensen N."/>
            <person name="Bonometti L."/>
            <person name="Westerberg I."/>
            <person name="Brannstrom I.O."/>
            <person name="Guillou S."/>
            <person name="Cros-Aarteil S."/>
            <person name="Calhoun S."/>
            <person name="Haridas S."/>
            <person name="Kuo A."/>
            <person name="Mondo S."/>
            <person name="Pangilinan J."/>
            <person name="Riley R."/>
            <person name="LaButti K."/>
            <person name="Andreopoulos B."/>
            <person name="Lipzen A."/>
            <person name="Chen C."/>
            <person name="Yan M."/>
            <person name="Daum C."/>
            <person name="Ng V."/>
            <person name="Clum A."/>
            <person name="Steindorff A."/>
            <person name="Ohm R.A."/>
            <person name="Martin F."/>
            <person name="Silar P."/>
            <person name="Natvig D.O."/>
            <person name="Lalanne C."/>
            <person name="Gautier V."/>
            <person name="Ament-Velasquez S.L."/>
            <person name="Kruys A."/>
            <person name="Hutchinson M.I."/>
            <person name="Powell A.J."/>
            <person name="Barry K."/>
            <person name="Miller A.N."/>
            <person name="Grigoriev I.V."/>
            <person name="Debuchy R."/>
            <person name="Gladieux P."/>
            <person name="Hiltunen Thoren M."/>
            <person name="Johannesson H."/>
        </authorList>
    </citation>
    <scope>NUCLEOTIDE SEQUENCE</scope>
    <source>
        <strain evidence="2">CBS 168.71</strain>
    </source>
</reference>
<gene>
    <name evidence="2" type="ORF">B0H64DRAFT_116636</name>
</gene>
<dbReference type="RefSeq" id="XP_062660565.1">
    <property type="nucleotide sequence ID" value="XM_062797874.1"/>
</dbReference>
<feature type="region of interest" description="Disordered" evidence="1">
    <location>
        <begin position="1"/>
        <end position="26"/>
    </location>
</feature>
<proteinExistence type="predicted"/>
<dbReference type="GeneID" id="87834822"/>
<dbReference type="EMBL" id="JAUEPN010000003">
    <property type="protein sequence ID" value="KAK3297051.1"/>
    <property type="molecule type" value="Genomic_DNA"/>
</dbReference>
<evidence type="ECO:0000313" key="3">
    <source>
        <dbReference type="Proteomes" id="UP001278766"/>
    </source>
</evidence>
<protein>
    <submittedName>
        <fullName evidence="2">Uncharacterized protein</fullName>
    </submittedName>
</protein>
<keyword evidence="3" id="KW-1185">Reference proteome</keyword>
<sequence length="199" mass="22476">MRPTRFGEVRTNRGPPSPLSHPRSVQKNRYTKSTESYLSAILLGQIKPKFSRKKCNRISDGCSIYFQSIVYLCFQVVLPQLVWDWCVREGDLQVGPLKVGFGVSVFLSTGRHHASRPPQNLGSDCGCTVDPEPHFHEHPVQLGLDLGVLIKWNRRLAFAFCRLPCTCTNNHNYVHTDTETGFTTPDFPTVNETTVISTR</sequence>
<dbReference type="Proteomes" id="UP001278766">
    <property type="component" value="Unassembled WGS sequence"/>
</dbReference>
<accession>A0AAE0HK26</accession>
<organism evidence="2 3">
    <name type="scientific">Chaetomium fimeti</name>
    <dbReference type="NCBI Taxonomy" id="1854472"/>
    <lineage>
        <taxon>Eukaryota</taxon>
        <taxon>Fungi</taxon>
        <taxon>Dikarya</taxon>
        <taxon>Ascomycota</taxon>
        <taxon>Pezizomycotina</taxon>
        <taxon>Sordariomycetes</taxon>
        <taxon>Sordariomycetidae</taxon>
        <taxon>Sordariales</taxon>
        <taxon>Chaetomiaceae</taxon>
        <taxon>Chaetomium</taxon>
    </lineage>
</organism>